<proteinExistence type="predicted"/>
<gene>
    <name evidence="2" type="ORF">SVA_0851</name>
</gene>
<evidence type="ECO:0000256" key="1">
    <source>
        <dbReference type="SAM" id="Phobius"/>
    </source>
</evidence>
<evidence type="ECO:0000313" key="2">
    <source>
        <dbReference type="EMBL" id="BAU47430.1"/>
    </source>
</evidence>
<accession>A0A1B4V1S2</accession>
<protein>
    <recommendedName>
        <fullName evidence="4">DUF3014 domain-containing protein</fullName>
    </recommendedName>
</protein>
<keyword evidence="1" id="KW-0472">Membrane</keyword>
<dbReference type="Pfam" id="PF11219">
    <property type="entry name" value="DUF3014"/>
    <property type="match status" value="1"/>
</dbReference>
<reference evidence="2 3" key="1">
    <citation type="submission" date="2015-08" db="EMBL/GenBank/DDBJ databases">
        <title>Complete genome sequence of Sulfurifustis variabilis.</title>
        <authorList>
            <person name="Miura A."/>
            <person name="Kojima H."/>
            <person name="Fukui M."/>
        </authorList>
    </citation>
    <scope>NUCLEOTIDE SEQUENCE [LARGE SCALE GENOMIC DNA]</scope>
    <source>
        <strain evidence="3">skN76</strain>
    </source>
</reference>
<evidence type="ECO:0000313" key="3">
    <source>
        <dbReference type="Proteomes" id="UP000218899"/>
    </source>
</evidence>
<dbReference type="RefSeq" id="WP_169923961.1">
    <property type="nucleotide sequence ID" value="NZ_AP014936.1"/>
</dbReference>
<name>A0A1B4V1S2_9GAMM</name>
<keyword evidence="3" id="KW-1185">Reference proteome</keyword>
<feature type="transmembrane region" description="Helical" evidence="1">
    <location>
        <begin position="12"/>
        <end position="32"/>
    </location>
</feature>
<dbReference type="InterPro" id="IPR021382">
    <property type="entry name" value="DUF3014"/>
</dbReference>
<organism evidence="2 3">
    <name type="scientific">Sulfurifustis variabilis</name>
    <dbReference type="NCBI Taxonomy" id="1675686"/>
    <lineage>
        <taxon>Bacteria</taxon>
        <taxon>Pseudomonadati</taxon>
        <taxon>Pseudomonadota</taxon>
        <taxon>Gammaproteobacteria</taxon>
        <taxon>Acidiferrobacterales</taxon>
        <taxon>Acidiferrobacteraceae</taxon>
        <taxon>Sulfurifustis</taxon>
    </lineage>
</organism>
<evidence type="ECO:0008006" key="4">
    <source>
        <dbReference type="Google" id="ProtNLM"/>
    </source>
</evidence>
<sequence>MNGSSTDTRQTALWSAVIVVLVAIAGGLYFWLARAPEEAAPVSEPSAPAPAAPAEPQIRHPIEKARPEPAERPKPLPPLAESDGAVHEAASGLIGKDVFEKYFYPKEIVRRFIVTIDNLPRKKLPQRYGLAKPVEGKFLAAGKSGNMTIAPNNYRRYAPYVRLADAVDTKRLVALYVYFYPLLQEEYQNLGQPNRYFNDRVVEVIDDLLAAPEPKGPILLAQPKVMYEFADPALEELSAGQKIMIRMGPENAARIKAKLKEIREALVSGAGN</sequence>
<keyword evidence="1" id="KW-1133">Transmembrane helix</keyword>
<keyword evidence="1" id="KW-0812">Transmembrane</keyword>
<dbReference type="EMBL" id="AP014936">
    <property type="protein sequence ID" value="BAU47430.1"/>
    <property type="molecule type" value="Genomic_DNA"/>
</dbReference>
<dbReference type="AlphaFoldDB" id="A0A1B4V1S2"/>
<dbReference type="KEGG" id="sva:SVA_0851"/>
<dbReference type="Proteomes" id="UP000218899">
    <property type="component" value="Chromosome"/>
</dbReference>